<dbReference type="RefSeq" id="WP_229431174.1">
    <property type="nucleotide sequence ID" value="NZ_JAJHPV010000009.1"/>
</dbReference>
<evidence type="ECO:0000313" key="2">
    <source>
        <dbReference type="EMBL" id="MCC6070242.1"/>
    </source>
</evidence>
<organism evidence="2 3">
    <name type="scientific">Massilia agrisoli</name>
    <dbReference type="NCBI Taxonomy" id="2892444"/>
    <lineage>
        <taxon>Bacteria</taxon>
        <taxon>Pseudomonadati</taxon>
        <taxon>Pseudomonadota</taxon>
        <taxon>Betaproteobacteria</taxon>
        <taxon>Burkholderiales</taxon>
        <taxon>Oxalobacteraceae</taxon>
        <taxon>Telluria group</taxon>
        <taxon>Massilia</taxon>
    </lineage>
</organism>
<dbReference type="CDD" id="cd04301">
    <property type="entry name" value="NAT_SF"/>
    <property type="match status" value="1"/>
</dbReference>
<gene>
    <name evidence="2" type="ORF">LMJ30_04610</name>
</gene>
<name>A0ABS8IQX4_9BURK</name>
<dbReference type="InterPro" id="IPR000182">
    <property type="entry name" value="GNAT_dom"/>
</dbReference>
<dbReference type="SUPFAM" id="SSF55729">
    <property type="entry name" value="Acyl-CoA N-acyltransferases (Nat)"/>
    <property type="match status" value="1"/>
</dbReference>
<dbReference type="Gene3D" id="3.40.630.30">
    <property type="match status" value="1"/>
</dbReference>
<proteinExistence type="predicted"/>
<reference evidence="2 3" key="1">
    <citation type="submission" date="2021-11" db="EMBL/GenBank/DDBJ databases">
        <authorList>
            <person name="Huq M.A."/>
        </authorList>
    </citation>
    <scope>NUCLEOTIDE SEQUENCE [LARGE SCALE GENOMIC DNA]</scope>
    <source>
        <strain evidence="2 3">MAHUQ-52</strain>
    </source>
</reference>
<sequence>MGLIHVRDVTRSHSALIPSLFPDARDVKATPALYAAFDTPDGAQPAGFALLCSPTGAEHPCFRFAVVVAEHARRRGIGAALTQHVADTARTLRAPSLRPLVPVMSDGGHQLMARAGFKQLRRTLVFEFSLAASLKVMDAQLMQLEHAGRVPAGISSDPYRDNQAHDLSAMCQRSFGMLTHGHLEAMGEYPAPGADLSHARAFRLDGTLIGAWGVVVRAGTAVFDPLLIAEDKRSTWAFPFVTATVLRTLVAGGVTHGLAKIHEDNRKMIAVMGRFGTEVTGVDTLYELALAGDPA</sequence>
<evidence type="ECO:0000313" key="3">
    <source>
        <dbReference type="Proteomes" id="UP001198701"/>
    </source>
</evidence>
<evidence type="ECO:0000259" key="1">
    <source>
        <dbReference type="PROSITE" id="PS51186"/>
    </source>
</evidence>
<dbReference type="Pfam" id="PF00583">
    <property type="entry name" value="Acetyltransf_1"/>
    <property type="match status" value="1"/>
</dbReference>
<feature type="domain" description="N-acetyltransferase" evidence="1">
    <location>
        <begin position="4"/>
        <end position="135"/>
    </location>
</feature>
<protein>
    <submittedName>
        <fullName evidence="2">GNAT family N-acetyltransferase</fullName>
    </submittedName>
</protein>
<keyword evidence="3" id="KW-1185">Reference proteome</keyword>
<comment type="caution">
    <text evidence="2">The sequence shown here is derived from an EMBL/GenBank/DDBJ whole genome shotgun (WGS) entry which is preliminary data.</text>
</comment>
<dbReference type="InterPro" id="IPR016181">
    <property type="entry name" value="Acyl_CoA_acyltransferase"/>
</dbReference>
<dbReference type="EMBL" id="JAJHPV010000009">
    <property type="protein sequence ID" value="MCC6070242.1"/>
    <property type="molecule type" value="Genomic_DNA"/>
</dbReference>
<dbReference type="PROSITE" id="PS51186">
    <property type="entry name" value="GNAT"/>
    <property type="match status" value="1"/>
</dbReference>
<dbReference type="Proteomes" id="UP001198701">
    <property type="component" value="Unassembled WGS sequence"/>
</dbReference>
<accession>A0ABS8IQX4</accession>